<evidence type="ECO:0000313" key="3">
    <source>
        <dbReference type="Proteomes" id="UP000198309"/>
    </source>
</evidence>
<dbReference type="Proteomes" id="UP000199693">
    <property type="component" value="Unassembled WGS sequence"/>
</dbReference>
<reference evidence="1 4" key="1">
    <citation type="submission" date="2016-10" db="EMBL/GenBank/DDBJ databases">
        <authorList>
            <person name="de Groot N.N."/>
        </authorList>
    </citation>
    <scope>NUCLEOTIDE SEQUENCE [LARGE SCALE GENOMIC DNA]</scope>
    <source>
        <strain evidence="1 4">CCM 7361</strain>
    </source>
</reference>
<keyword evidence="3" id="KW-1185">Reference proteome</keyword>
<evidence type="ECO:0000313" key="2">
    <source>
        <dbReference type="EMBL" id="SNT47909.1"/>
    </source>
</evidence>
<protein>
    <recommendedName>
        <fullName evidence="5">DUF2184 domain-containing protein</fullName>
    </recommendedName>
</protein>
<accession>A0A239N185</accession>
<evidence type="ECO:0008006" key="5">
    <source>
        <dbReference type="Google" id="ProtNLM"/>
    </source>
</evidence>
<dbReference type="RefSeq" id="WP_089394135.1">
    <property type="nucleotide sequence ID" value="NZ_FNEC01000037.1"/>
</dbReference>
<sequence length="345" mass="37943">MDIRSDLHKLGADYGVHFMDTVRAYLADGVRTDYNIAMDAQPGLVTVSNAGIPAYLANYLDPELIQVLVTPMKAAQIFGEAKKGDWTTMSSQFPVVESTGEVDTYGDFSNAGQSSANVNWVPRQSYHFQTVTQWGERELEMMGLGRIDYAARLNIASALTINKALNKMYFFGVAGIQNYGALNDPSLSTPVQPLATGTGSSRLWADKDGQQVYDDISQVLYKQLQAQLKGLVERDVRMTLTMSPTAEVNLTKTNQYNVNVTDQLKKNFPNLRIETAVEYSTTSGELVQLIVDEIEGQSTAYAAFTEKMRAHPVKVGLSSFKQKKSAGGWGTIIRRPVAIAQMLGV</sequence>
<dbReference type="AlphaFoldDB" id="A0A239N185"/>
<evidence type="ECO:0000313" key="4">
    <source>
        <dbReference type="Proteomes" id="UP000199693"/>
    </source>
</evidence>
<dbReference type="EMBL" id="FNEC01000037">
    <property type="protein sequence ID" value="SDK40288.1"/>
    <property type="molecule type" value="Genomic_DNA"/>
</dbReference>
<organism evidence="1 4">
    <name type="scientific">Pseudomonas delhiensis</name>
    <dbReference type="NCBI Taxonomy" id="366289"/>
    <lineage>
        <taxon>Bacteria</taxon>
        <taxon>Pseudomonadati</taxon>
        <taxon>Pseudomonadota</taxon>
        <taxon>Gammaproteobacteria</taxon>
        <taxon>Pseudomonadales</taxon>
        <taxon>Pseudomonadaceae</taxon>
        <taxon>Pseudomonas</taxon>
    </lineage>
</organism>
<dbReference type="EMBL" id="FZPC01000033">
    <property type="protein sequence ID" value="SNT47909.1"/>
    <property type="molecule type" value="Genomic_DNA"/>
</dbReference>
<dbReference type="Proteomes" id="UP000198309">
    <property type="component" value="Unassembled WGS sequence"/>
</dbReference>
<name>A0A239N185_9PSED</name>
<reference evidence="2 3" key="2">
    <citation type="submission" date="2017-06" db="EMBL/GenBank/DDBJ databases">
        <authorList>
            <person name="Varghese N."/>
            <person name="Submissions S."/>
        </authorList>
    </citation>
    <scope>NUCLEOTIDE SEQUENCE [LARGE SCALE GENOMIC DNA]</scope>
    <source>
        <strain evidence="2 3">RLD-1</strain>
    </source>
</reference>
<gene>
    <name evidence="1" type="ORF">SAMN05216189_103725</name>
    <name evidence="2" type="ORF">SAMN06295949_13357</name>
</gene>
<proteinExistence type="predicted"/>
<evidence type="ECO:0000313" key="1">
    <source>
        <dbReference type="EMBL" id="SDK40288.1"/>
    </source>
</evidence>